<dbReference type="PROSITE" id="PS01359">
    <property type="entry name" value="ZF_PHD_1"/>
    <property type="match status" value="1"/>
</dbReference>
<feature type="domain" description="PHD-type" evidence="6">
    <location>
        <begin position="5"/>
        <end position="54"/>
    </location>
</feature>
<feature type="domain" description="Chromo" evidence="5">
    <location>
        <begin position="65"/>
        <end position="133"/>
    </location>
</feature>
<name>A0A5J5C8P0_9ASTE</name>
<evidence type="ECO:0000259" key="5">
    <source>
        <dbReference type="PROSITE" id="PS50013"/>
    </source>
</evidence>
<dbReference type="InterPro" id="IPR000953">
    <property type="entry name" value="Chromo/chromo_shadow_dom"/>
</dbReference>
<dbReference type="InterPro" id="IPR013083">
    <property type="entry name" value="Znf_RING/FYVE/PHD"/>
</dbReference>
<evidence type="ECO:0000313" key="8">
    <source>
        <dbReference type="Proteomes" id="UP000325577"/>
    </source>
</evidence>
<dbReference type="Gene3D" id="2.40.50.40">
    <property type="match status" value="1"/>
</dbReference>
<dbReference type="Proteomes" id="UP000325577">
    <property type="component" value="Linkage Group LG0"/>
</dbReference>
<dbReference type="SMART" id="SM00298">
    <property type="entry name" value="CHROMO"/>
    <property type="match status" value="1"/>
</dbReference>
<dbReference type="Pfam" id="PF00628">
    <property type="entry name" value="PHD"/>
    <property type="match status" value="1"/>
</dbReference>
<dbReference type="PROSITE" id="PS50016">
    <property type="entry name" value="ZF_PHD_2"/>
    <property type="match status" value="1"/>
</dbReference>
<evidence type="ECO:0000256" key="4">
    <source>
        <dbReference type="PROSITE-ProRule" id="PRU00146"/>
    </source>
</evidence>
<dbReference type="SUPFAM" id="SSF54160">
    <property type="entry name" value="Chromo domain-like"/>
    <property type="match status" value="1"/>
</dbReference>
<dbReference type="OrthoDB" id="1737597at2759"/>
<dbReference type="InterPro" id="IPR019786">
    <property type="entry name" value="Zinc_finger_PHD-type_CS"/>
</dbReference>
<evidence type="ECO:0000256" key="1">
    <source>
        <dbReference type="ARBA" id="ARBA00022723"/>
    </source>
</evidence>
<dbReference type="AlphaFoldDB" id="A0A5J5C8P0"/>
<dbReference type="InterPro" id="IPR001965">
    <property type="entry name" value="Znf_PHD"/>
</dbReference>
<keyword evidence="1" id="KW-0479">Metal-binding</keyword>
<dbReference type="InterPro" id="IPR016197">
    <property type="entry name" value="Chromo-like_dom_sf"/>
</dbReference>
<dbReference type="SMART" id="SM00249">
    <property type="entry name" value="PHD"/>
    <property type="match status" value="1"/>
</dbReference>
<accession>A0A5J5C8P0</accession>
<evidence type="ECO:0008006" key="9">
    <source>
        <dbReference type="Google" id="ProtNLM"/>
    </source>
</evidence>
<keyword evidence="8" id="KW-1185">Reference proteome</keyword>
<dbReference type="InterPro" id="IPR023780">
    <property type="entry name" value="Chromo_domain"/>
</dbReference>
<gene>
    <name evidence="7" type="ORF">F0562_002054</name>
</gene>
<reference evidence="7 8" key="1">
    <citation type="submission" date="2019-09" db="EMBL/GenBank/DDBJ databases">
        <title>A chromosome-level genome assembly of the Chinese tupelo Nyssa sinensis.</title>
        <authorList>
            <person name="Yang X."/>
            <person name="Kang M."/>
            <person name="Yang Y."/>
            <person name="Xiong H."/>
            <person name="Wang M."/>
            <person name="Zhang Z."/>
            <person name="Wang Z."/>
            <person name="Wu H."/>
            <person name="Ma T."/>
            <person name="Liu J."/>
            <person name="Xi Z."/>
        </authorList>
    </citation>
    <scope>NUCLEOTIDE SEQUENCE [LARGE SCALE GENOMIC DNA]</scope>
    <source>
        <strain evidence="7">J267</strain>
        <tissue evidence="7">Leaf</tissue>
    </source>
</reference>
<evidence type="ECO:0000259" key="6">
    <source>
        <dbReference type="PROSITE" id="PS50016"/>
    </source>
</evidence>
<proteinExistence type="predicted"/>
<evidence type="ECO:0000256" key="2">
    <source>
        <dbReference type="ARBA" id="ARBA00022771"/>
    </source>
</evidence>
<keyword evidence="3" id="KW-0862">Zinc</keyword>
<dbReference type="PANTHER" id="PTHR24102">
    <property type="entry name" value="PHD FINGER PROTEIN"/>
    <property type="match status" value="1"/>
</dbReference>
<dbReference type="SUPFAM" id="SSF57903">
    <property type="entry name" value="FYVE/PHD zinc finger"/>
    <property type="match status" value="1"/>
</dbReference>
<sequence length="208" mass="23973">MDSHQNTCAICKLGGKLLCCHGKGCNRSYHPSCLDPPLNDVSLGVWHCFLCVNKKIESGVHSVAEGIESIWDSREVEMPESEGLRKQKQYFVKYKGLAHVHNHWVPETQLHLEAQSLVAKFDQQNQVTRWKLEWTVPQRLLRKRLITSQIQTCYMGVGECFFSTFTSHSQILVREYENRREKAQRNVSFSRVDKCKKESSVKTFKAAS</sequence>
<dbReference type="InterPro" id="IPR011011">
    <property type="entry name" value="Znf_FYVE_PHD"/>
</dbReference>
<dbReference type="PROSITE" id="PS50013">
    <property type="entry name" value="CHROMO_2"/>
    <property type="match status" value="1"/>
</dbReference>
<organism evidence="7 8">
    <name type="scientific">Nyssa sinensis</name>
    <dbReference type="NCBI Taxonomy" id="561372"/>
    <lineage>
        <taxon>Eukaryota</taxon>
        <taxon>Viridiplantae</taxon>
        <taxon>Streptophyta</taxon>
        <taxon>Embryophyta</taxon>
        <taxon>Tracheophyta</taxon>
        <taxon>Spermatophyta</taxon>
        <taxon>Magnoliopsida</taxon>
        <taxon>eudicotyledons</taxon>
        <taxon>Gunneridae</taxon>
        <taxon>Pentapetalae</taxon>
        <taxon>asterids</taxon>
        <taxon>Cornales</taxon>
        <taxon>Nyssaceae</taxon>
        <taxon>Nyssa</taxon>
    </lineage>
</organism>
<dbReference type="PANTHER" id="PTHR24102:SF28">
    <property type="entry name" value="PHD-TYPE DOMAIN-CONTAINING PROTEIN"/>
    <property type="match status" value="1"/>
</dbReference>
<dbReference type="InterPro" id="IPR019787">
    <property type="entry name" value="Znf_PHD-finger"/>
</dbReference>
<evidence type="ECO:0000256" key="3">
    <source>
        <dbReference type="ARBA" id="ARBA00022833"/>
    </source>
</evidence>
<dbReference type="Gene3D" id="3.30.40.10">
    <property type="entry name" value="Zinc/RING finger domain, C3HC4 (zinc finger)"/>
    <property type="match status" value="1"/>
</dbReference>
<dbReference type="GO" id="GO:0008270">
    <property type="term" value="F:zinc ion binding"/>
    <property type="evidence" value="ECO:0007669"/>
    <property type="project" value="UniProtKB-KW"/>
</dbReference>
<protein>
    <recommendedName>
        <fullName evidence="9">PHD-type domain-containing protein</fullName>
    </recommendedName>
</protein>
<dbReference type="Pfam" id="PF00385">
    <property type="entry name" value="Chromo"/>
    <property type="match status" value="1"/>
</dbReference>
<evidence type="ECO:0000313" key="7">
    <source>
        <dbReference type="EMBL" id="KAA8550370.1"/>
    </source>
</evidence>
<dbReference type="EMBL" id="CM018031">
    <property type="protein sequence ID" value="KAA8550370.1"/>
    <property type="molecule type" value="Genomic_DNA"/>
</dbReference>
<keyword evidence="2 4" id="KW-0863">Zinc-finger</keyword>